<dbReference type="GO" id="GO:0003676">
    <property type="term" value="F:nucleic acid binding"/>
    <property type="evidence" value="ECO:0007669"/>
    <property type="project" value="InterPro"/>
</dbReference>
<gene>
    <name evidence="2" type="ORF">O181_026116</name>
</gene>
<name>A0A9Q3H072_9BASI</name>
<reference evidence="2" key="1">
    <citation type="submission" date="2021-03" db="EMBL/GenBank/DDBJ databases">
        <title>Draft genome sequence of rust myrtle Austropuccinia psidii MF-1, a brazilian biotype.</title>
        <authorList>
            <person name="Quecine M.C."/>
            <person name="Pachon D.M.R."/>
            <person name="Bonatelli M.L."/>
            <person name="Correr F.H."/>
            <person name="Franceschini L.M."/>
            <person name="Leite T.F."/>
            <person name="Margarido G.R.A."/>
            <person name="Almeida C.A."/>
            <person name="Ferrarezi J.A."/>
            <person name="Labate C.A."/>
        </authorList>
    </citation>
    <scope>NUCLEOTIDE SEQUENCE</scope>
    <source>
        <strain evidence="2">MF-1</strain>
    </source>
</reference>
<proteinExistence type="predicted"/>
<dbReference type="InterPro" id="IPR036397">
    <property type="entry name" value="RNaseH_sf"/>
</dbReference>
<dbReference type="Gene3D" id="3.30.420.10">
    <property type="entry name" value="Ribonuclease H-like superfamily/Ribonuclease H"/>
    <property type="match status" value="1"/>
</dbReference>
<evidence type="ECO:0000313" key="3">
    <source>
        <dbReference type="Proteomes" id="UP000765509"/>
    </source>
</evidence>
<protein>
    <recommendedName>
        <fullName evidence="1">Tc1-like transposase DDE domain-containing protein</fullName>
    </recommendedName>
</protein>
<evidence type="ECO:0000259" key="1">
    <source>
        <dbReference type="Pfam" id="PF13358"/>
    </source>
</evidence>
<sequence length="157" mass="17753">MVWGVICGPIQSELIIMPVGKQKVVDFIDNVYHVGLLPFINKLVKAGIAANCEGLMLMEGGACIHTALSSKKWHQTHQIHKFAWPPSSPDLNLIENLWFKMNFVVTNLFNSKTMDELRNEIHIVCNAMPFEYLEALAVSMPASRQMVVDKNRATTQW</sequence>
<accession>A0A9Q3H072</accession>
<organism evidence="2 3">
    <name type="scientific">Austropuccinia psidii MF-1</name>
    <dbReference type="NCBI Taxonomy" id="1389203"/>
    <lineage>
        <taxon>Eukaryota</taxon>
        <taxon>Fungi</taxon>
        <taxon>Dikarya</taxon>
        <taxon>Basidiomycota</taxon>
        <taxon>Pucciniomycotina</taxon>
        <taxon>Pucciniomycetes</taxon>
        <taxon>Pucciniales</taxon>
        <taxon>Sphaerophragmiaceae</taxon>
        <taxon>Austropuccinia</taxon>
    </lineage>
</organism>
<dbReference type="Pfam" id="PF13358">
    <property type="entry name" value="DDE_3"/>
    <property type="match status" value="1"/>
</dbReference>
<dbReference type="InterPro" id="IPR038717">
    <property type="entry name" value="Tc1-like_DDE_dom"/>
</dbReference>
<keyword evidence="3" id="KW-1185">Reference proteome</keyword>
<dbReference type="Proteomes" id="UP000765509">
    <property type="component" value="Unassembled WGS sequence"/>
</dbReference>
<feature type="domain" description="Tc1-like transposase DDE" evidence="1">
    <location>
        <begin position="39"/>
        <end position="117"/>
    </location>
</feature>
<comment type="caution">
    <text evidence="2">The sequence shown here is derived from an EMBL/GenBank/DDBJ whole genome shotgun (WGS) entry which is preliminary data.</text>
</comment>
<dbReference type="OrthoDB" id="3242359at2759"/>
<dbReference type="AlphaFoldDB" id="A0A9Q3H072"/>
<evidence type="ECO:0000313" key="2">
    <source>
        <dbReference type="EMBL" id="MBW0486401.1"/>
    </source>
</evidence>
<dbReference type="EMBL" id="AVOT02008635">
    <property type="protein sequence ID" value="MBW0486401.1"/>
    <property type="molecule type" value="Genomic_DNA"/>
</dbReference>